<dbReference type="InterPro" id="IPR020846">
    <property type="entry name" value="MFS_dom"/>
</dbReference>
<dbReference type="AlphaFoldDB" id="A0A1I2QIU4"/>
<evidence type="ECO:0000256" key="2">
    <source>
        <dbReference type="ARBA" id="ARBA00022448"/>
    </source>
</evidence>
<dbReference type="GO" id="GO:0005886">
    <property type="term" value="C:plasma membrane"/>
    <property type="evidence" value="ECO:0007669"/>
    <property type="project" value="UniProtKB-SubCell"/>
</dbReference>
<feature type="transmembrane region" description="Helical" evidence="6">
    <location>
        <begin position="206"/>
        <end position="226"/>
    </location>
</feature>
<evidence type="ECO:0000256" key="5">
    <source>
        <dbReference type="ARBA" id="ARBA00023136"/>
    </source>
</evidence>
<feature type="transmembrane region" description="Helical" evidence="6">
    <location>
        <begin position="397"/>
        <end position="416"/>
    </location>
</feature>
<proteinExistence type="predicted"/>
<keyword evidence="2" id="KW-0813">Transport</keyword>
<evidence type="ECO:0000313" key="8">
    <source>
        <dbReference type="EMBL" id="SFG26117.1"/>
    </source>
</evidence>
<dbReference type="InterPro" id="IPR011701">
    <property type="entry name" value="MFS"/>
</dbReference>
<evidence type="ECO:0000256" key="3">
    <source>
        <dbReference type="ARBA" id="ARBA00022692"/>
    </source>
</evidence>
<evidence type="ECO:0000256" key="4">
    <source>
        <dbReference type="ARBA" id="ARBA00022989"/>
    </source>
</evidence>
<feature type="transmembrane region" description="Helical" evidence="6">
    <location>
        <begin position="148"/>
        <end position="171"/>
    </location>
</feature>
<feature type="transmembrane region" description="Helical" evidence="6">
    <location>
        <begin position="90"/>
        <end position="108"/>
    </location>
</feature>
<feature type="domain" description="Major facilitator superfamily (MFS) profile" evidence="7">
    <location>
        <begin position="23"/>
        <end position="446"/>
    </location>
</feature>
<feature type="transmembrane region" description="Helical" evidence="6">
    <location>
        <begin position="302"/>
        <end position="320"/>
    </location>
</feature>
<protein>
    <submittedName>
        <fullName evidence="8">Drug resistance transporter, EmrB/QacA subfamily</fullName>
    </submittedName>
</protein>
<evidence type="ECO:0000256" key="6">
    <source>
        <dbReference type="SAM" id="Phobius"/>
    </source>
</evidence>
<dbReference type="GO" id="GO:0022857">
    <property type="term" value="F:transmembrane transporter activity"/>
    <property type="evidence" value="ECO:0007669"/>
    <property type="project" value="InterPro"/>
</dbReference>
<feature type="transmembrane region" description="Helical" evidence="6">
    <location>
        <begin position="261"/>
        <end position="282"/>
    </location>
</feature>
<feature type="transmembrane region" description="Helical" evidence="6">
    <location>
        <begin position="422"/>
        <end position="441"/>
    </location>
</feature>
<name>A0A1I2QIU4_9CORY</name>
<dbReference type="STRING" id="185761.SAMN05660282_00395"/>
<feature type="transmembrane region" description="Helical" evidence="6">
    <location>
        <begin position="364"/>
        <end position="385"/>
    </location>
</feature>
<keyword evidence="3 6" id="KW-0812">Transmembrane</keyword>
<accession>A0A1I2QIU4</accession>
<dbReference type="PANTHER" id="PTHR42718">
    <property type="entry name" value="MAJOR FACILITATOR SUPERFAMILY MULTIDRUG TRANSPORTER MFSC"/>
    <property type="match status" value="1"/>
</dbReference>
<keyword evidence="4 6" id="KW-1133">Transmembrane helix</keyword>
<dbReference type="SUPFAM" id="SSF103473">
    <property type="entry name" value="MFS general substrate transporter"/>
    <property type="match status" value="1"/>
</dbReference>
<dbReference type="PROSITE" id="PS50850">
    <property type="entry name" value="MFS"/>
    <property type="match status" value="1"/>
</dbReference>
<dbReference type="RefSeq" id="WP_092283908.1">
    <property type="nucleotide sequence ID" value="NZ_FOPJ01000002.1"/>
</dbReference>
<feature type="transmembrane region" description="Helical" evidence="6">
    <location>
        <begin position="59"/>
        <end position="78"/>
    </location>
</feature>
<evidence type="ECO:0000313" key="9">
    <source>
        <dbReference type="Proteomes" id="UP000199065"/>
    </source>
</evidence>
<evidence type="ECO:0000259" key="7">
    <source>
        <dbReference type="PROSITE" id="PS50850"/>
    </source>
</evidence>
<dbReference type="Gene3D" id="1.20.1250.20">
    <property type="entry name" value="MFS general substrate transporter like domains"/>
    <property type="match status" value="1"/>
</dbReference>
<dbReference type="Pfam" id="PF07690">
    <property type="entry name" value="MFS_1"/>
    <property type="match status" value="1"/>
</dbReference>
<dbReference type="OrthoDB" id="9812221at2"/>
<evidence type="ECO:0000256" key="1">
    <source>
        <dbReference type="ARBA" id="ARBA00004651"/>
    </source>
</evidence>
<organism evidence="8 9">
    <name type="scientific">Corynebacterium spheniscorum</name>
    <dbReference type="NCBI Taxonomy" id="185761"/>
    <lineage>
        <taxon>Bacteria</taxon>
        <taxon>Bacillati</taxon>
        <taxon>Actinomycetota</taxon>
        <taxon>Actinomycetes</taxon>
        <taxon>Mycobacteriales</taxon>
        <taxon>Corynebacteriaceae</taxon>
        <taxon>Corynebacterium</taxon>
    </lineage>
</organism>
<sequence>MSTPHSTATRKENPSPATPSKTIMAALLLSAILPLLDSSMVNVAVPTIGEEFRVEAAQVQLTVSSYMLAATIGIALSATATRRLSSRTTWLISVSAFVIASLLCGLAPNFMALVIFRVVQGLACGFIMPAVQSLLVDMVGPAGMRAALATIGLPAVVAPAFGPLFGGAIIAAVGWRWMFFINIPLGLAAIALAWRSIPTANRSPDPVGPLQIFSASIGLAALLWAVSAHNPWWALAALAALLIYIRLDLRADHPLLGMRLYANQAFSAVMGLCLVIGAVFYGTLLATVLQIEEWFEADPIKVGLLLAIQGAGAWLSRSLVKGPLAKVPAIPIIGGGLIAIGVGTAILALPAAHPLGPTLLIGHLIRGLGAGAGTVVALAAAFEVAPQAEAASASAHTRVMLQLGGALGAAGVGAWSASAAGLAILIASGSFLIGIVTLILFQFSKR</sequence>
<gene>
    <name evidence="8" type="ORF">SAMN05660282_00395</name>
</gene>
<dbReference type="EMBL" id="FOPJ01000002">
    <property type="protein sequence ID" value="SFG26117.1"/>
    <property type="molecule type" value="Genomic_DNA"/>
</dbReference>
<comment type="subcellular location">
    <subcellularLocation>
        <location evidence="1">Cell membrane</location>
        <topology evidence="1">Multi-pass membrane protein</topology>
    </subcellularLocation>
</comment>
<reference evidence="8 9" key="1">
    <citation type="submission" date="2016-10" db="EMBL/GenBank/DDBJ databases">
        <authorList>
            <person name="de Groot N.N."/>
        </authorList>
    </citation>
    <scope>NUCLEOTIDE SEQUENCE [LARGE SCALE GENOMIC DNA]</scope>
    <source>
        <strain>J11</strain>
        <strain evidence="9">PG 39</strain>
    </source>
</reference>
<feature type="transmembrane region" description="Helical" evidence="6">
    <location>
        <begin position="332"/>
        <end position="352"/>
    </location>
</feature>
<dbReference type="Gene3D" id="1.20.1720.10">
    <property type="entry name" value="Multidrug resistance protein D"/>
    <property type="match status" value="1"/>
</dbReference>
<keyword evidence="5 6" id="KW-0472">Membrane</keyword>
<dbReference type="InterPro" id="IPR036259">
    <property type="entry name" value="MFS_trans_sf"/>
</dbReference>
<dbReference type="Proteomes" id="UP000199065">
    <property type="component" value="Unassembled WGS sequence"/>
</dbReference>
<dbReference type="PANTHER" id="PTHR42718:SF9">
    <property type="entry name" value="MAJOR FACILITATOR SUPERFAMILY MULTIDRUG TRANSPORTER MFSC"/>
    <property type="match status" value="1"/>
</dbReference>
<feature type="transmembrane region" description="Helical" evidence="6">
    <location>
        <begin position="114"/>
        <end position="136"/>
    </location>
</feature>
<feature type="transmembrane region" description="Helical" evidence="6">
    <location>
        <begin position="177"/>
        <end position="194"/>
    </location>
</feature>
<keyword evidence="9" id="KW-1185">Reference proteome</keyword>